<dbReference type="InterPro" id="IPR036942">
    <property type="entry name" value="Beta-barrel_TonB_sf"/>
</dbReference>
<keyword evidence="3 8" id="KW-1134">Transmembrane beta strand</keyword>
<gene>
    <name evidence="10" type="ORF">LX69_02220</name>
</gene>
<dbReference type="OrthoDB" id="9812892at2"/>
<evidence type="ECO:0000256" key="2">
    <source>
        <dbReference type="ARBA" id="ARBA00022448"/>
    </source>
</evidence>
<keyword evidence="7 8" id="KW-0998">Cell outer membrane</keyword>
<dbReference type="InterPro" id="IPR008969">
    <property type="entry name" value="CarboxyPept-like_regulatory"/>
</dbReference>
<dbReference type="Pfam" id="PF07715">
    <property type="entry name" value="Plug"/>
    <property type="match status" value="1"/>
</dbReference>
<evidence type="ECO:0000256" key="4">
    <source>
        <dbReference type="ARBA" id="ARBA00022692"/>
    </source>
</evidence>
<dbReference type="InterPro" id="IPR012910">
    <property type="entry name" value="Plug_dom"/>
</dbReference>
<dbReference type="Pfam" id="PF13620">
    <property type="entry name" value="CarboxypepD_reg"/>
    <property type="match status" value="1"/>
</dbReference>
<feature type="domain" description="TonB-dependent receptor plug" evidence="9">
    <location>
        <begin position="140"/>
        <end position="227"/>
    </location>
</feature>
<protein>
    <submittedName>
        <fullName evidence="10">Outer membrane receptor protein involved in Fe transport</fullName>
    </submittedName>
</protein>
<dbReference type="SUPFAM" id="SSF56935">
    <property type="entry name" value="Porins"/>
    <property type="match status" value="1"/>
</dbReference>
<keyword evidence="2 8" id="KW-0813">Transport</keyword>
<dbReference type="Proteomes" id="UP000249239">
    <property type="component" value="Unassembled WGS sequence"/>
</dbReference>
<evidence type="ECO:0000259" key="9">
    <source>
        <dbReference type="Pfam" id="PF07715"/>
    </source>
</evidence>
<evidence type="ECO:0000256" key="3">
    <source>
        <dbReference type="ARBA" id="ARBA00022452"/>
    </source>
</evidence>
<dbReference type="PROSITE" id="PS52016">
    <property type="entry name" value="TONB_DEPENDENT_REC_3"/>
    <property type="match status" value="1"/>
</dbReference>
<organism evidence="10 11">
    <name type="scientific">Breznakibacter xylanolyticus</name>
    <dbReference type="NCBI Taxonomy" id="990"/>
    <lineage>
        <taxon>Bacteria</taxon>
        <taxon>Pseudomonadati</taxon>
        <taxon>Bacteroidota</taxon>
        <taxon>Bacteroidia</taxon>
        <taxon>Marinilabiliales</taxon>
        <taxon>Marinilabiliaceae</taxon>
        <taxon>Breznakibacter</taxon>
    </lineage>
</organism>
<reference evidence="10 11" key="1">
    <citation type="submission" date="2018-06" db="EMBL/GenBank/DDBJ databases">
        <title>Genomic Encyclopedia of Archaeal and Bacterial Type Strains, Phase II (KMG-II): from individual species to whole genera.</title>
        <authorList>
            <person name="Goeker M."/>
        </authorList>
    </citation>
    <scope>NUCLEOTIDE SEQUENCE [LARGE SCALE GENOMIC DNA]</scope>
    <source>
        <strain evidence="10 11">DSM 6779</strain>
    </source>
</reference>
<evidence type="ECO:0000256" key="5">
    <source>
        <dbReference type="ARBA" id="ARBA00022729"/>
    </source>
</evidence>
<dbReference type="GO" id="GO:0009279">
    <property type="term" value="C:cell outer membrane"/>
    <property type="evidence" value="ECO:0007669"/>
    <property type="project" value="UniProtKB-SubCell"/>
</dbReference>
<accession>A0A2W7NV83</accession>
<dbReference type="PANTHER" id="PTHR30069">
    <property type="entry name" value="TONB-DEPENDENT OUTER MEMBRANE RECEPTOR"/>
    <property type="match status" value="1"/>
</dbReference>
<dbReference type="GO" id="GO:0044718">
    <property type="term" value="P:siderophore transmembrane transport"/>
    <property type="evidence" value="ECO:0007669"/>
    <property type="project" value="TreeGrafter"/>
</dbReference>
<dbReference type="PANTHER" id="PTHR30069:SF29">
    <property type="entry name" value="HEMOGLOBIN AND HEMOGLOBIN-HAPTOGLOBIN-BINDING PROTEIN 1-RELATED"/>
    <property type="match status" value="1"/>
</dbReference>
<keyword evidence="5" id="KW-0732">Signal</keyword>
<dbReference type="EMBL" id="QKZK01000017">
    <property type="protein sequence ID" value="PZX15132.1"/>
    <property type="molecule type" value="Genomic_DNA"/>
</dbReference>
<dbReference type="Gene3D" id="2.60.40.1120">
    <property type="entry name" value="Carboxypeptidase-like, regulatory domain"/>
    <property type="match status" value="1"/>
</dbReference>
<dbReference type="Gene3D" id="2.170.130.10">
    <property type="entry name" value="TonB-dependent receptor, plug domain"/>
    <property type="match status" value="1"/>
</dbReference>
<comment type="subcellular location">
    <subcellularLocation>
        <location evidence="1 8">Cell outer membrane</location>
        <topology evidence="1 8">Multi-pass membrane protein</topology>
    </subcellularLocation>
</comment>
<evidence type="ECO:0000313" key="10">
    <source>
        <dbReference type="EMBL" id="PZX15132.1"/>
    </source>
</evidence>
<name>A0A2W7NV83_9BACT</name>
<evidence type="ECO:0000313" key="11">
    <source>
        <dbReference type="Proteomes" id="UP000249239"/>
    </source>
</evidence>
<dbReference type="Gene3D" id="2.40.170.20">
    <property type="entry name" value="TonB-dependent receptor, beta-barrel domain"/>
    <property type="match status" value="1"/>
</dbReference>
<comment type="caution">
    <text evidence="10">The sequence shown here is derived from an EMBL/GenBank/DDBJ whole genome shotgun (WGS) entry which is preliminary data.</text>
</comment>
<dbReference type="InterPro" id="IPR039426">
    <property type="entry name" value="TonB-dep_rcpt-like"/>
</dbReference>
<keyword evidence="6 8" id="KW-0472">Membrane</keyword>
<keyword evidence="4 8" id="KW-0812">Transmembrane</keyword>
<keyword evidence="11" id="KW-1185">Reference proteome</keyword>
<keyword evidence="10" id="KW-0675">Receptor</keyword>
<evidence type="ECO:0000256" key="8">
    <source>
        <dbReference type="PROSITE-ProRule" id="PRU01360"/>
    </source>
</evidence>
<evidence type="ECO:0000256" key="6">
    <source>
        <dbReference type="ARBA" id="ARBA00023136"/>
    </source>
</evidence>
<sequence length="792" mass="88749">MTIGMRHLTFLFYLLLIFTHARAVAPDNLSLQGRVTDTQGNGVPRAVVRVDGTSHAVAADDLGNYQLALPPGQYLVTISSLGYIDSHQRVNITTATRLDLVLETAPVKLHGVEVMAKSQNQTLRETALAINALDVKPQVNKATDAAMLLGRTSGLILRQEGGLGSNADLTINGLSGNAVRYFIDGIPMTTLGSGINAANLPLNLIDRIEVYKGVVPVHLGGDALGGAVNIVTNPKEVNYLDASYACGSFNTHRADLSARYHHPKTKLVVRPTLGFNHSDNNYTMHNVEVWNATTKAFERTSARRFHDAYTSAFGRVEVGVTRTRWVDALRVAASAAQSHNEIQTGTVQSVVYGQAATRMESSGVSVIYHKNDFLTPRLSTNLSYAFTSDHETVIDTVYRKYRWDGTYTNSSGNERYGRARSMRRIHRPQHVADLGLTYPLNDHHSLTLHYSLNAIRNRRTDDVDPEFVPSTDRFDKHITGLSYRHIGRNRKMEQMLFVKNYTSRLEVQQQDLYWITGAKEMGGHTLTTHWGGGLALRYAVADALALKASFERAVRLPLAREMLGDGINTYPNLQLTPEQSFNANLGLQGTLRTLPGHRLEYETNGFVRKVDDYIRMKITEAEGMSQYQNVDNVLVTGIDGELRYVAGRTFDLAANACYLYEVNKTRTQDNGKPEVTYKNRMPNRPWLYANGMANLHLYNPLKTSNTRLTLSYDLRYVHWFYLTWEGYGVLKSKSIIPTQWVSNAALTFSLHNGRYNLSFNVNNLLDRTVYDNFMLQKPGRHCMVKLRVYVGS</sequence>
<evidence type="ECO:0000256" key="1">
    <source>
        <dbReference type="ARBA" id="ARBA00004571"/>
    </source>
</evidence>
<dbReference type="SUPFAM" id="SSF49464">
    <property type="entry name" value="Carboxypeptidase regulatory domain-like"/>
    <property type="match status" value="1"/>
</dbReference>
<proteinExistence type="inferred from homology"/>
<dbReference type="AlphaFoldDB" id="A0A2W7NV83"/>
<evidence type="ECO:0000256" key="7">
    <source>
        <dbReference type="ARBA" id="ARBA00023237"/>
    </source>
</evidence>
<dbReference type="GO" id="GO:0015344">
    <property type="term" value="F:siderophore uptake transmembrane transporter activity"/>
    <property type="evidence" value="ECO:0007669"/>
    <property type="project" value="TreeGrafter"/>
</dbReference>
<comment type="similarity">
    <text evidence="8">Belongs to the TonB-dependent receptor family.</text>
</comment>
<dbReference type="InterPro" id="IPR037066">
    <property type="entry name" value="Plug_dom_sf"/>
</dbReference>